<dbReference type="Pfam" id="PF13302">
    <property type="entry name" value="Acetyltransf_3"/>
    <property type="match status" value="1"/>
</dbReference>
<accession>A0A1M7JRM0</accession>
<dbReference type="InterPro" id="IPR016181">
    <property type="entry name" value="Acyl_CoA_acyltransferase"/>
</dbReference>
<dbReference type="EMBL" id="FRCT01000006">
    <property type="protein sequence ID" value="SHM55217.1"/>
    <property type="molecule type" value="Genomic_DNA"/>
</dbReference>
<protein>
    <submittedName>
        <fullName evidence="2">Ribosomal-protein-alanine N-acetyltransferase</fullName>
    </submittedName>
</protein>
<evidence type="ECO:0000313" key="3">
    <source>
        <dbReference type="Proteomes" id="UP000184394"/>
    </source>
</evidence>
<dbReference type="InterPro" id="IPR051531">
    <property type="entry name" value="N-acetyltransferase"/>
</dbReference>
<dbReference type="GO" id="GO:0016747">
    <property type="term" value="F:acyltransferase activity, transferring groups other than amino-acyl groups"/>
    <property type="evidence" value="ECO:0007669"/>
    <property type="project" value="InterPro"/>
</dbReference>
<dbReference type="Gene3D" id="3.40.630.30">
    <property type="match status" value="1"/>
</dbReference>
<dbReference type="AlphaFoldDB" id="A0A1M7JRM0"/>
<dbReference type="SUPFAM" id="SSF55729">
    <property type="entry name" value="Acyl-CoA N-acyltransferases (Nat)"/>
    <property type="match status" value="1"/>
</dbReference>
<dbReference type="RefSeq" id="WP_072950591.1">
    <property type="nucleotide sequence ID" value="NZ_FRCT01000006.1"/>
</dbReference>
<reference evidence="2 3" key="1">
    <citation type="submission" date="2016-11" db="EMBL/GenBank/DDBJ databases">
        <authorList>
            <person name="Jaros S."/>
            <person name="Januszkiewicz K."/>
            <person name="Wedrychowicz H."/>
        </authorList>
    </citation>
    <scope>NUCLEOTIDE SEQUENCE [LARGE SCALE GENOMIC DNA]</scope>
    <source>
        <strain evidence="2 3">Y1</strain>
    </source>
</reference>
<proteinExistence type="predicted"/>
<dbReference type="OrthoDB" id="9785602at2"/>
<sequence length="187" mass="22033">MLTHIGTQTIETERLILRPFEYSDCDAVFKNWASDEKVQKMYSEPTYHTKEEVNGLLDKYIGNYSREDYYRWAVIDKECGECIGQIAYFLVDSKNHFAEIEYCIGAEFQCRGYCTEAAKAVIAFGFEKMNLHKVQICCKTINEPSRKVIEKCGFTYEGTLRDYFFMDGQYVGRNYFSILRDEYESRR</sequence>
<dbReference type="PROSITE" id="PS51186">
    <property type="entry name" value="GNAT"/>
    <property type="match status" value="1"/>
</dbReference>
<name>A0A1M7JRM0_RUMFL</name>
<dbReference type="PANTHER" id="PTHR43792">
    <property type="entry name" value="GNAT FAMILY, PUTATIVE (AFU_ORTHOLOGUE AFUA_3G00765)-RELATED-RELATED"/>
    <property type="match status" value="1"/>
</dbReference>
<feature type="domain" description="N-acetyltransferase" evidence="1">
    <location>
        <begin position="15"/>
        <end position="181"/>
    </location>
</feature>
<evidence type="ECO:0000259" key="1">
    <source>
        <dbReference type="PROSITE" id="PS51186"/>
    </source>
</evidence>
<organism evidence="2 3">
    <name type="scientific">Ruminococcus flavefaciens</name>
    <dbReference type="NCBI Taxonomy" id="1265"/>
    <lineage>
        <taxon>Bacteria</taxon>
        <taxon>Bacillati</taxon>
        <taxon>Bacillota</taxon>
        <taxon>Clostridia</taxon>
        <taxon>Eubacteriales</taxon>
        <taxon>Oscillospiraceae</taxon>
        <taxon>Ruminococcus</taxon>
    </lineage>
</organism>
<evidence type="ECO:0000313" key="2">
    <source>
        <dbReference type="EMBL" id="SHM55217.1"/>
    </source>
</evidence>
<keyword evidence="2" id="KW-0808">Transferase</keyword>
<dbReference type="InterPro" id="IPR000182">
    <property type="entry name" value="GNAT_dom"/>
</dbReference>
<dbReference type="Proteomes" id="UP000184394">
    <property type="component" value="Unassembled WGS sequence"/>
</dbReference>
<gene>
    <name evidence="2" type="ORF">SAMN04487860_106156</name>
</gene>